<keyword evidence="2" id="KW-1185">Reference proteome</keyword>
<sequence>MKVSSILLTLLAGAGLSAAGSLNLPDDSSADGLYVHEFLNDGTVNTTYMGSPATITSRSSSRLDERGTIPIGTPQVNCKNQYNINLSDLQAAEQGLIDAFGSGMTETQKAYTWKYNSAVAYVCNYGKSVTITGSFLQSQFTSVQTQCGLQSGGWVYIKNWAASYGVDQSSASVC</sequence>
<gene>
    <name evidence="1" type="ORF">F4821DRAFT_243647</name>
</gene>
<organism evidence="1 2">
    <name type="scientific">Hypoxylon rubiginosum</name>
    <dbReference type="NCBI Taxonomy" id="110542"/>
    <lineage>
        <taxon>Eukaryota</taxon>
        <taxon>Fungi</taxon>
        <taxon>Dikarya</taxon>
        <taxon>Ascomycota</taxon>
        <taxon>Pezizomycotina</taxon>
        <taxon>Sordariomycetes</taxon>
        <taxon>Xylariomycetidae</taxon>
        <taxon>Xylariales</taxon>
        <taxon>Hypoxylaceae</taxon>
        <taxon>Hypoxylon</taxon>
    </lineage>
</organism>
<evidence type="ECO:0000313" key="2">
    <source>
        <dbReference type="Proteomes" id="UP001497680"/>
    </source>
</evidence>
<dbReference type="Proteomes" id="UP001497680">
    <property type="component" value="Unassembled WGS sequence"/>
</dbReference>
<evidence type="ECO:0000313" key="1">
    <source>
        <dbReference type="EMBL" id="KAI6084038.1"/>
    </source>
</evidence>
<accession>A0ACC0CUR1</accession>
<dbReference type="EMBL" id="MU394343">
    <property type="protein sequence ID" value="KAI6084038.1"/>
    <property type="molecule type" value="Genomic_DNA"/>
</dbReference>
<protein>
    <submittedName>
        <fullName evidence="1">Uncharacterized protein</fullName>
    </submittedName>
</protein>
<proteinExistence type="predicted"/>
<reference evidence="1 2" key="1">
    <citation type="journal article" date="2022" name="New Phytol.">
        <title>Ecological generalism drives hyperdiversity of secondary metabolite gene clusters in xylarialean endophytes.</title>
        <authorList>
            <person name="Franco M.E.E."/>
            <person name="Wisecaver J.H."/>
            <person name="Arnold A.E."/>
            <person name="Ju Y.M."/>
            <person name="Slot J.C."/>
            <person name="Ahrendt S."/>
            <person name="Moore L.P."/>
            <person name="Eastman K.E."/>
            <person name="Scott K."/>
            <person name="Konkel Z."/>
            <person name="Mondo S.J."/>
            <person name="Kuo A."/>
            <person name="Hayes R.D."/>
            <person name="Haridas S."/>
            <person name="Andreopoulos B."/>
            <person name="Riley R."/>
            <person name="LaButti K."/>
            <person name="Pangilinan J."/>
            <person name="Lipzen A."/>
            <person name="Amirebrahimi M."/>
            <person name="Yan J."/>
            <person name="Adam C."/>
            <person name="Keymanesh K."/>
            <person name="Ng V."/>
            <person name="Louie K."/>
            <person name="Northen T."/>
            <person name="Drula E."/>
            <person name="Henrissat B."/>
            <person name="Hsieh H.M."/>
            <person name="Youens-Clark K."/>
            <person name="Lutzoni F."/>
            <person name="Miadlikowska J."/>
            <person name="Eastwood D.C."/>
            <person name="Hamelin R.C."/>
            <person name="Grigoriev I.V."/>
            <person name="U'Ren J.M."/>
        </authorList>
    </citation>
    <scope>NUCLEOTIDE SEQUENCE [LARGE SCALE GENOMIC DNA]</scope>
    <source>
        <strain evidence="1 2">ER1909</strain>
    </source>
</reference>
<name>A0ACC0CUR1_9PEZI</name>
<comment type="caution">
    <text evidence="1">The sequence shown here is derived from an EMBL/GenBank/DDBJ whole genome shotgun (WGS) entry which is preliminary data.</text>
</comment>